<feature type="active site" evidence="3">
    <location>
        <position position="179"/>
    </location>
</feature>
<dbReference type="Proteomes" id="UP000578531">
    <property type="component" value="Unassembled WGS sequence"/>
</dbReference>
<sequence>MPPQLTWIGLGNMGRGMCKNLVEKGDLDKPLIIFNRTQKRATDLNATLPSGKSTIASGLEEAVSRADIIFTCLGDDAAIRDTIATAIKGNVKGKLFVDCSTVHPDTTNLLAKSIHDQGAELVACPVFGAPAMADNGQLVCVLAGPASAVERVKPYCKGVMGRANIDFSDQPQGKATLLKIIGNTFILNMVETLSEGHTLAERSGLGNDNLHHFIETMFPGPYTAYSGRLLAGDYYKRDEPLFGVDLARKDAKHALNLAEASGTKMKDVEIADGHLADVQKHMGSKGDIAGIYGAVRQEAGLKFEN</sequence>
<dbReference type="GeneID" id="59282445"/>
<dbReference type="InterPro" id="IPR008927">
    <property type="entry name" value="6-PGluconate_DH-like_C_sf"/>
</dbReference>
<reference evidence="5 6" key="1">
    <citation type="journal article" date="2020" name="Genomics">
        <title>Complete, high-quality genomes from long-read metagenomic sequencing of two wolf lichen thalli reveals enigmatic genome architecture.</title>
        <authorList>
            <person name="McKenzie S.K."/>
            <person name="Walston R.F."/>
            <person name="Allen J.L."/>
        </authorList>
    </citation>
    <scope>NUCLEOTIDE SEQUENCE [LARGE SCALE GENOMIC DNA]</scope>
    <source>
        <strain evidence="5">WasteWater2</strain>
    </source>
</reference>
<dbReference type="Gene3D" id="3.40.50.720">
    <property type="entry name" value="NAD(P)-binding Rossmann-like Domain"/>
    <property type="match status" value="1"/>
</dbReference>
<dbReference type="InterPro" id="IPR051265">
    <property type="entry name" value="HIBADH-related_NP60_sf"/>
</dbReference>
<dbReference type="InterPro" id="IPR013328">
    <property type="entry name" value="6PGD_dom2"/>
</dbReference>
<dbReference type="InterPro" id="IPR036291">
    <property type="entry name" value="NAD(P)-bd_dom_sf"/>
</dbReference>
<keyword evidence="6" id="KW-1185">Reference proteome</keyword>
<dbReference type="AlphaFoldDB" id="A0A8H6G5K1"/>
<dbReference type="SUPFAM" id="SSF48179">
    <property type="entry name" value="6-phosphogluconate dehydrogenase C-terminal domain-like"/>
    <property type="match status" value="1"/>
</dbReference>
<dbReference type="OrthoDB" id="435038at2759"/>
<dbReference type="InterPro" id="IPR015815">
    <property type="entry name" value="HIBADH-related"/>
</dbReference>
<comment type="similarity">
    <text evidence="1">Belongs to the HIBADH-related family. NP60 subfamily.</text>
</comment>
<dbReference type="PIRSF" id="PIRSF000103">
    <property type="entry name" value="HIBADH"/>
    <property type="match status" value="1"/>
</dbReference>
<accession>A0A8H6G5K1</accession>
<dbReference type="EMBL" id="JACCJC010000002">
    <property type="protein sequence ID" value="KAF6240974.1"/>
    <property type="molecule type" value="Genomic_DNA"/>
</dbReference>
<proteinExistence type="inferred from homology"/>
<dbReference type="RefSeq" id="XP_037170222.1">
    <property type="nucleotide sequence ID" value="XM_037302715.1"/>
</dbReference>
<evidence type="ECO:0000313" key="5">
    <source>
        <dbReference type="EMBL" id="KAF6240974.1"/>
    </source>
</evidence>
<comment type="caution">
    <text evidence="5">The sequence shown here is derived from an EMBL/GenBank/DDBJ whole genome shotgun (WGS) entry which is preliminary data.</text>
</comment>
<evidence type="ECO:0000256" key="2">
    <source>
        <dbReference type="ARBA" id="ARBA00023002"/>
    </source>
</evidence>
<dbReference type="InterPro" id="IPR006115">
    <property type="entry name" value="6PGDH_NADP-bd"/>
</dbReference>
<dbReference type="PANTHER" id="PTHR43580:SF3">
    <property type="entry name" value="6-PHOSPHOGLUCONATE DEHYDROGENASE FAMILY PROTEIN (AFU_ORTHOLOGUE AFUA_2G11600)"/>
    <property type="match status" value="1"/>
</dbReference>
<dbReference type="SUPFAM" id="SSF51735">
    <property type="entry name" value="NAD(P)-binding Rossmann-fold domains"/>
    <property type="match status" value="1"/>
</dbReference>
<evidence type="ECO:0000313" key="6">
    <source>
        <dbReference type="Proteomes" id="UP000578531"/>
    </source>
</evidence>
<protein>
    <recommendedName>
        <fullName evidence="4">6-phosphogluconate dehydrogenase NADP-binding domain-containing protein</fullName>
    </recommendedName>
</protein>
<name>A0A8H6G5K1_9LECA</name>
<dbReference type="PANTHER" id="PTHR43580">
    <property type="entry name" value="OXIDOREDUCTASE GLYR1-RELATED"/>
    <property type="match status" value="1"/>
</dbReference>
<evidence type="ECO:0000259" key="4">
    <source>
        <dbReference type="Pfam" id="PF03446"/>
    </source>
</evidence>
<dbReference type="GO" id="GO:0016491">
    <property type="term" value="F:oxidoreductase activity"/>
    <property type="evidence" value="ECO:0007669"/>
    <property type="project" value="UniProtKB-KW"/>
</dbReference>
<feature type="domain" description="6-phosphogluconate dehydrogenase NADP-binding" evidence="4">
    <location>
        <begin position="5"/>
        <end position="155"/>
    </location>
</feature>
<organism evidence="5 6">
    <name type="scientific">Letharia columbiana</name>
    <dbReference type="NCBI Taxonomy" id="112416"/>
    <lineage>
        <taxon>Eukaryota</taxon>
        <taxon>Fungi</taxon>
        <taxon>Dikarya</taxon>
        <taxon>Ascomycota</taxon>
        <taxon>Pezizomycotina</taxon>
        <taxon>Lecanoromycetes</taxon>
        <taxon>OSLEUM clade</taxon>
        <taxon>Lecanoromycetidae</taxon>
        <taxon>Lecanorales</taxon>
        <taxon>Lecanorineae</taxon>
        <taxon>Parmeliaceae</taxon>
        <taxon>Letharia</taxon>
    </lineage>
</organism>
<evidence type="ECO:0000256" key="1">
    <source>
        <dbReference type="ARBA" id="ARBA00007598"/>
    </source>
</evidence>
<dbReference type="Pfam" id="PF03446">
    <property type="entry name" value="NAD_binding_2"/>
    <property type="match status" value="1"/>
</dbReference>
<evidence type="ECO:0000256" key="3">
    <source>
        <dbReference type="PIRSR" id="PIRSR000103-1"/>
    </source>
</evidence>
<dbReference type="GO" id="GO:0050661">
    <property type="term" value="F:NADP binding"/>
    <property type="evidence" value="ECO:0007669"/>
    <property type="project" value="InterPro"/>
</dbReference>
<gene>
    <name evidence="5" type="ORF">HO173_000767</name>
</gene>
<dbReference type="Gene3D" id="1.10.1040.10">
    <property type="entry name" value="N-(1-d-carboxylethyl)-l-norvaline Dehydrogenase, domain 2"/>
    <property type="match status" value="1"/>
</dbReference>
<keyword evidence="2" id="KW-0560">Oxidoreductase</keyword>